<dbReference type="Proteomes" id="UP001500213">
    <property type="component" value="Unassembled WGS sequence"/>
</dbReference>
<name>A0ABP8AXM2_9MICO</name>
<protein>
    <submittedName>
        <fullName evidence="6">TraR/DksA C4-type zinc finger protein</fullName>
    </submittedName>
</protein>
<dbReference type="PANTHER" id="PTHR33823">
    <property type="entry name" value="RNA POLYMERASE-BINDING TRANSCRIPTION FACTOR DKSA-RELATED"/>
    <property type="match status" value="1"/>
</dbReference>
<gene>
    <name evidence="6" type="ORF">GCM10022288_26240</name>
</gene>
<organism evidence="6 7">
    <name type="scientific">Gryllotalpicola kribbensis</name>
    <dbReference type="NCBI Taxonomy" id="993084"/>
    <lineage>
        <taxon>Bacteria</taxon>
        <taxon>Bacillati</taxon>
        <taxon>Actinomycetota</taxon>
        <taxon>Actinomycetes</taxon>
        <taxon>Micrococcales</taxon>
        <taxon>Microbacteriaceae</taxon>
        <taxon>Gryllotalpicola</taxon>
    </lineage>
</organism>
<proteinExistence type="predicted"/>
<dbReference type="EMBL" id="BAABBX010000016">
    <property type="protein sequence ID" value="GAA4193064.1"/>
    <property type="molecule type" value="Genomic_DNA"/>
</dbReference>
<evidence type="ECO:0000256" key="2">
    <source>
        <dbReference type="ARBA" id="ARBA00022771"/>
    </source>
</evidence>
<evidence type="ECO:0000313" key="7">
    <source>
        <dbReference type="Proteomes" id="UP001500213"/>
    </source>
</evidence>
<accession>A0ABP8AXM2</accession>
<evidence type="ECO:0000259" key="5">
    <source>
        <dbReference type="Pfam" id="PF01258"/>
    </source>
</evidence>
<keyword evidence="2" id="KW-0863">Zinc-finger</keyword>
<reference evidence="7" key="1">
    <citation type="journal article" date="2019" name="Int. J. Syst. Evol. Microbiol.">
        <title>The Global Catalogue of Microorganisms (GCM) 10K type strain sequencing project: providing services to taxonomists for standard genome sequencing and annotation.</title>
        <authorList>
            <consortium name="The Broad Institute Genomics Platform"/>
            <consortium name="The Broad Institute Genome Sequencing Center for Infectious Disease"/>
            <person name="Wu L."/>
            <person name="Ma J."/>
        </authorList>
    </citation>
    <scope>NUCLEOTIDE SEQUENCE [LARGE SCALE GENOMIC DNA]</scope>
    <source>
        <strain evidence="7">JCM 17593</strain>
    </source>
</reference>
<dbReference type="Gene3D" id="1.20.120.910">
    <property type="entry name" value="DksA, coiled-coil domain"/>
    <property type="match status" value="1"/>
</dbReference>
<dbReference type="PROSITE" id="PS51128">
    <property type="entry name" value="ZF_DKSA_2"/>
    <property type="match status" value="1"/>
</dbReference>
<keyword evidence="3" id="KW-0862">Zinc</keyword>
<dbReference type="Pfam" id="PF01258">
    <property type="entry name" value="zf-dskA_traR"/>
    <property type="match status" value="1"/>
</dbReference>
<evidence type="ECO:0000313" key="6">
    <source>
        <dbReference type="EMBL" id="GAA4193064.1"/>
    </source>
</evidence>
<keyword evidence="1" id="KW-0479">Metal-binding</keyword>
<feature type="domain" description="Zinc finger DksA/TraR C4-type" evidence="5">
    <location>
        <begin position="82"/>
        <end position="116"/>
    </location>
</feature>
<sequence length="118" mass="12587">MTDLEDVERMLRERLAQAKARESGLADALAELGAIRDANTDDEHDPDGAPVSGEWSRLAGIRYDTQADIAATEAALARVADGSYGMCASCGRPIAPARLEARPTAELCIACAERASRR</sequence>
<evidence type="ECO:0000256" key="1">
    <source>
        <dbReference type="ARBA" id="ARBA00022723"/>
    </source>
</evidence>
<evidence type="ECO:0000256" key="3">
    <source>
        <dbReference type="ARBA" id="ARBA00022833"/>
    </source>
</evidence>
<comment type="caution">
    <text evidence="6">The sequence shown here is derived from an EMBL/GenBank/DDBJ whole genome shotgun (WGS) entry which is preliminary data.</text>
</comment>
<keyword evidence="7" id="KW-1185">Reference proteome</keyword>
<dbReference type="InterPro" id="IPR000962">
    <property type="entry name" value="Znf_DskA_TraR"/>
</dbReference>
<dbReference type="SUPFAM" id="SSF57716">
    <property type="entry name" value="Glucocorticoid receptor-like (DNA-binding domain)"/>
    <property type="match status" value="1"/>
</dbReference>
<dbReference type="RefSeq" id="WP_344777633.1">
    <property type="nucleotide sequence ID" value="NZ_BAABBX010000016.1"/>
</dbReference>
<evidence type="ECO:0000256" key="4">
    <source>
        <dbReference type="PROSITE-ProRule" id="PRU00510"/>
    </source>
</evidence>
<feature type="zinc finger region" description="dksA C4-type" evidence="4">
    <location>
        <begin position="87"/>
        <end position="111"/>
    </location>
</feature>